<evidence type="ECO:0000259" key="4">
    <source>
        <dbReference type="PROSITE" id="PS50987"/>
    </source>
</evidence>
<organism evidence="5 6">
    <name type="scientific">Candidatus Geothrix skivensis</name>
    <dbReference type="NCBI Taxonomy" id="2954439"/>
    <lineage>
        <taxon>Bacteria</taxon>
        <taxon>Pseudomonadati</taxon>
        <taxon>Acidobacteriota</taxon>
        <taxon>Holophagae</taxon>
        <taxon>Holophagales</taxon>
        <taxon>Holophagaceae</taxon>
        <taxon>Geothrix</taxon>
    </lineage>
</organism>
<dbReference type="Gene3D" id="1.10.10.10">
    <property type="entry name" value="Winged helix-like DNA-binding domain superfamily/Winged helix DNA-binding domain"/>
    <property type="match status" value="1"/>
</dbReference>
<dbReference type="PANTHER" id="PTHR43132">
    <property type="entry name" value="ARSENICAL RESISTANCE OPERON REPRESSOR ARSR-RELATED"/>
    <property type="match status" value="1"/>
</dbReference>
<evidence type="ECO:0000256" key="3">
    <source>
        <dbReference type="ARBA" id="ARBA00023163"/>
    </source>
</evidence>
<dbReference type="InterPro" id="IPR051011">
    <property type="entry name" value="Metal_resp_trans_reg"/>
</dbReference>
<dbReference type="InterPro" id="IPR001845">
    <property type="entry name" value="HTH_ArsR_DNA-bd_dom"/>
</dbReference>
<dbReference type="PANTHER" id="PTHR43132:SF2">
    <property type="entry name" value="ARSENICAL RESISTANCE OPERON REPRESSOR ARSR-RELATED"/>
    <property type="match status" value="1"/>
</dbReference>
<dbReference type="AlphaFoldDB" id="A0A9D7SDM6"/>
<dbReference type="SUPFAM" id="SSF46785">
    <property type="entry name" value="Winged helix' DNA-binding domain"/>
    <property type="match status" value="1"/>
</dbReference>
<dbReference type="CDD" id="cd00090">
    <property type="entry name" value="HTH_ARSR"/>
    <property type="match status" value="1"/>
</dbReference>
<dbReference type="NCBIfam" id="NF033788">
    <property type="entry name" value="HTH_metalloreg"/>
    <property type="match status" value="1"/>
</dbReference>
<protein>
    <submittedName>
        <fullName evidence="5">Helix-turn-helix transcriptional regulator</fullName>
    </submittedName>
</protein>
<gene>
    <name evidence="5" type="ORF">IPP58_00435</name>
</gene>
<dbReference type="GO" id="GO:0003700">
    <property type="term" value="F:DNA-binding transcription factor activity"/>
    <property type="evidence" value="ECO:0007669"/>
    <property type="project" value="InterPro"/>
</dbReference>
<keyword evidence="2" id="KW-0238">DNA-binding</keyword>
<dbReference type="Pfam" id="PF12840">
    <property type="entry name" value="HTH_20"/>
    <property type="match status" value="1"/>
</dbReference>
<dbReference type="InterPro" id="IPR036388">
    <property type="entry name" value="WH-like_DNA-bd_sf"/>
</dbReference>
<keyword evidence="3" id="KW-0804">Transcription</keyword>
<accession>A0A9D7SDM6</accession>
<evidence type="ECO:0000313" key="6">
    <source>
        <dbReference type="Proteomes" id="UP000886657"/>
    </source>
</evidence>
<dbReference type="EMBL" id="JADKIO010000002">
    <property type="protein sequence ID" value="MBK9794963.1"/>
    <property type="molecule type" value="Genomic_DNA"/>
</dbReference>
<comment type="caution">
    <text evidence="5">The sequence shown here is derived from an EMBL/GenBank/DDBJ whole genome shotgun (WGS) entry which is preliminary data.</text>
</comment>
<evidence type="ECO:0000313" key="5">
    <source>
        <dbReference type="EMBL" id="MBK9794963.1"/>
    </source>
</evidence>
<feature type="domain" description="HTH arsR-type" evidence="4">
    <location>
        <begin position="1"/>
        <end position="97"/>
    </location>
</feature>
<evidence type="ECO:0000256" key="2">
    <source>
        <dbReference type="ARBA" id="ARBA00023125"/>
    </source>
</evidence>
<keyword evidence="1" id="KW-0805">Transcription regulation</keyword>
<dbReference type="PRINTS" id="PR00778">
    <property type="entry name" value="HTHARSR"/>
</dbReference>
<evidence type="ECO:0000256" key="1">
    <source>
        <dbReference type="ARBA" id="ARBA00023015"/>
    </source>
</evidence>
<dbReference type="Proteomes" id="UP000886657">
    <property type="component" value="Unassembled WGS sequence"/>
</dbReference>
<dbReference type="SMART" id="SM00418">
    <property type="entry name" value="HTH_ARSR"/>
    <property type="match status" value="1"/>
</dbReference>
<proteinExistence type="predicted"/>
<dbReference type="InterPro" id="IPR036390">
    <property type="entry name" value="WH_DNA-bd_sf"/>
</dbReference>
<dbReference type="GO" id="GO:0003677">
    <property type="term" value="F:DNA binding"/>
    <property type="evidence" value="ECO:0007669"/>
    <property type="project" value="UniProtKB-KW"/>
</dbReference>
<dbReference type="InterPro" id="IPR011991">
    <property type="entry name" value="ArsR-like_HTH"/>
</dbReference>
<dbReference type="PROSITE" id="PS50987">
    <property type="entry name" value="HTH_ARSR_2"/>
    <property type="match status" value="1"/>
</dbReference>
<reference evidence="5" key="1">
    <citation type="submission" date="2020-10" db="EMBL/GenBank/DDBJ databases">
        <title>Connecting structure to function with the recovery of over 1000 high-quality activated sludge metagenome-assembled genomes encoding full-length rRNA genes using long-read sequencing.</title>
        <authorList>
            <person name="Singleton C.M."/>
            <person name="Petriglieri F."/>
            <person name="Kristensen J.M."/>
            <person name="Kirkegaard R.H."/>
            <person name="Michaelsen T.Y."/>
            <person name="Andersen M.H."/>
            <person name="Karst S.M."/>
            <person name="Dueholm M.S."/>
            <person name="Nielsen P.H."/>
            <person name="Albertsen M."/>
        </authorList>
    </citation>
    <scope>NUCLEOTIDE SEQUENCE</scope>
    <source>
        <strain evidence="5">Skiv_18-Q3-R9-52_MAXAC.067</strain>
    </source>
</reference>
<name>A0A9D7SDM6_9BACT</name>
<sequence>MTRRVEQAAEQLKALGHPVRLSILRSVVQGPEAGTPAGELQTRLAIPGSTLSHHLATLSVAGLVAVARDGTTLRYRAEFGVLRALTEYLWQDCCSGGVAPETKPAPCCGGD</sequence>